<comment type="similarity">
    <text evidence="3">Belongs to the aldehyde dehydrogenase family.</text>
</comment>
<evidence type="ECO:0000256" key="2">
    <source>
        <dbReference type="PROSITE-ProRule" id="PRU10007"/>
    </source>
</evidence>
<organism evidence="5 6">
    <name type="scientific">Lyophyllum shimeji</name>
    <name type="common">Hon-shimeji</name>
    <name type="synonym">Tricholoma shimeji</name>
    <dbReference type="NCBI Taxonomy" id="47721"/>
    <lineage>
        <taxon>Eukaryota</taxon>
        <taxon>Fungi</taxon>
        <taxon>Dikarya</taxon>
        <taxon>Basidiomycota</taxon>
        <taxon>Agaricomycotina</taxon>
        <taxon>Agaricomycetes</taxon>
        <taxon>Agaricomycetidae</taxon>
        <taxon>Agaricales</taxon>
        <taxon>Tricholomatineae</taxon>
        <taxon>Lyophyllaceae</taxon>
        <taxon>Lyophyllum</taxon>
    </lineage>
</organism>
<keyword evidence="6" id="KW-1185">Reference proteome</keyword>
<dbReference type="InterPro" id="IPR015590">
    <property type="entry name" value="Aldehyde_DH_dom"/>
</dbReference>
<dbReference type="PANTHER" id="PTHR43353:SF6">
    <property type="entry name" value="CYTOPLASMIC ALDEHYDE DEHYDROGENASE (EUROFUNG)"/>
    <property type="match status" value="1"/>
</dbReference>
<accession>A0A9P3PPS6</accession>
<dbReference type="Gene3D" id="3.40.605.10">
    <property type="entry name" value="Aldehyde Dehydrogenase, Chain A, domain 1"/>
    <property type="match status" value="1"/>
</dbReference>
<dbReference type="SUPFAM" id="SSF53720">
    <property type="entry name" value="ALDH-like"/>
    <property type="match status" value="1"/>
</dbReference>
<dbReference type="PROSITE" id="PS00687">
    <property type="entry name" value="ALDEHYDE_DEHYDR_GLU"/>
    <property type="match status" value="1"/>
</dbReference>
<dbReference type="InterPro" id="IPR050740">
    <property type="entry name" value="Aldehyde_DH_Superfamily"/>
</dbReference>
<protein>
    <submittedName>
        <fullName evidence="5">Aldehyde dehydrogenase</fullName>
    </submittedName>
</protein>
<dbReference type="InterPro" id="IPR016161">
    <property type="entry name" value="Ald_DH/histidinol_DH"/>
</dbReference>
<dbReference type="Gene3D" id="3.40.309.10">
    <property type="entry name" value="Aldehyde Dehydrogenase, Chain A, domain 2"/>
    <property type="match status" value="1"/>
</dbReference>
<dbReference type="Proteomes" id="UP001063166">
    <property type="component" value="Unassembled WGS sequence"/>
</dbReference>
<reference evidence="5" key="1">
    <citation type="submission" date="2022-07" db="EMBL/GenBank/DDBJ databases">
        <title>The genome of Lyophyllum shimeji provides insight into the initial evolution of ectomycorrhizal fungal genome.</title>
        <authorList>
            <person name="Kobayashi Y."/>
            <person name="Shibata T."/>
            <person name="Hirakawa H."/>
            <person name="Shigenobu S."/>
            <person name="Nishiyama T."/>
            <person name="Yamada A."/>
            <person name="Hasebe M."/>
            <person name="Kawaguchi M."/>
        </authorList>
    </citation>
    <scope>NUCLEOTIDE SEQUENCE</scope>
    <source>
        <strain evidence="5">AT787</strain>
    </source>
</reference>
<evidence type="ECO:0000313" key="6">
    <source>
        <dbReference type="Proteomes" id="UP001063166"/>
    </source>
</evidence>
<evidence type="ECO:0000259" key="4">
    <source>
        <dbReference type="Pfam" id="PF00171"/>
    </source>
</evidence>
<sequence>MPPPFTPLCIDGQWVPSSTNATFDVTNPASGQVVGQAASASSEDCKAAVDSAAKAFETWEHSTNGERAAIFIKAAELAATEKYKAKIVETTGEETGAMEYWCMFNAMIARGALMGAAGLVNQLTGQTLPSAVPGAKVEVHRRAAGVILSIAPWNAPFALTLRAVAVPILCGNTVVLKSSEYSPRSQAVAVELLHEAGLPRGVLNYVSMSREAAPALTAELIAHPKVRKVNFTGSDRVGRIIAMEAAKHLKPCILELGGKAPVVVLDDAPVSDAAKAIVHGAMAHSGQVCMSTERVIVQRGVAQPLVAAVRELCASESLPKLGPLFSEASAENVVRLVKEAVGKGAELVLGDMERRGCVVGPHVLLGVQPGKGMELWERESFGPVVAFAVVDTKEEAVELANDSEYSLTASVWTKDIYAANEVASRIRAGYVNINGSTIHSEPLAGLRGLGPQFPDVRSPFVLGRGASGYGRFDVDGFTDLRVVVTHPPGRRYPPFS</sequence>
<feature type="active site" evidence="2">
    <location>
        <position position="255"/>
    </location>
</feature>
<dbReference type="GO" id="GO:0004777">
    <property type="term" value="F:succinate-semialdehyde dehydrogenase (NAD+) activity"/>
    <property type="evidence" value="ECO:0007669"/>
    <property type="project" value="TreeGrafter"/>
</dbReference>
<dbReference type="Pfam" id="PF00171">
    <property type="entry name" value="Aldedh"/>
    <property type="match status" value="1"/>
</dbReference>
<comment type="caution">
    <text evidence="5">The sequence shown here is derived from an EMBL/GenBank/DDBJ whole genome shotgun (WGS) entry which is preliminary data.</text>
</comment>
<gene>
    <name evidence="5" type="ORF">LshimejAT787_0605100</name>
</gene>
<evidence type="ECO:0000256" key="3">
    <source>
        <dbReference type="RuleBase" id="RU003345"/>
    </source>
</evidence>
<dbReference type="InterPro" id="IPR016162">
    <property type="entry name" value="Ald_DH_N"/>
</dbReference>
<evidence type="ECO:0000313" key="5">
    <source>
        <dbReference type="EMBL" id="GLB39348.1"/>
    </source>
</evidence>
<evidence type="ECO:0000256" key="1">
    <source>
        <dbReference type="ARBA" id="ARBA00023002"/>
    </source>
</evidence>
<name>A0A9P3PPS6_LYOSH</name>
<keyword evidence="1 3" id="KW-0560">Oxidoreductase</keyword>
<dbReference type="InterPro" id="IPR016163">
    <property type="entry name" value="Ald_DH_C"/>
</dbReference>
<dbReference type="OrthoDB" id="310895at2759"/>
<dbReference type="AlphaFoldDB" id="A0A9P3PPS6"/>
<proteinExistence type="inferred from homology"/>
<dbReference type="PANTHER" id="PTHR43353">
    <property type="entry name" value="SUCCINATE-SEMIALDEHYDE DEHYDROGENASE, MITOCHONDRIAL"/>
    <property type="match status" value="1"/>
</dbReference>
<dbReference type="InterPro" id="IPR029510">
    <property type="entry name" value="Ald_DH_CS_GLU"/>
</dbReference>
<feature type="domain" description="Aldehyde dehydrogenase" evidence="4">
    <location>
        <begin position="14"/>
        <end position="442"/>
    </location>
</feature>
<dbReference type="EMBL" id="BRPK01000006">
    <property type="protein sequence ID" value="GLB39348.1"/>
    <property type="molecule type" value="Genomic_DNA"/>
</dbReference>
<dbReference type="GO" id="GO:0009450">
    <property type="term" value="P:gamma-aminobutyric acid catabolic process"/>
    <property type="evidence" value="ECO:0007669"/>
    <property type="project" value="TreeGrafter"/>
</dbReference>